<feature type="domain" description="Toprim" evidence="12">
    <location>
        <begin position="435"/>
        <end position="549"/>
    </location>
</feature>
<dbReference type="PROSITE" id="PS00177">
    <property type="entry name" value="TOPOISOMERASE_II"/>
    <property type="match status" value="1"/>
</dbReference>
<evidence type="ECO:0000256" key="11">
    <source>
        <dbReference type="HAMAP-Rule" id="MF_00938"/>
    </source>
</evidence>
<feature type="site" description="Interaction with DNA" evidence="11">
    <location>
        <position position="638"/>
    </location>
</feature>
<evidence type="ECO:0000313" key="13">
    <source>
        <dbReference type="EMBL" id="MFC3529529.1"/>
    </source>
</evidence>
<feature type="binding site" evidence="11">
    <location>
        <position position="16"/>
    </location>
    <ligand>
        <name>ATP</name>
        <dbReference type="ChEBI" id="CHEBI:30616"/>
    </ligand>
</feature>
<proteinExistence type="inferred from homology"/>
<dbReference type="CDD" id="cd00822">
    <property type="entry name" value="TopoII_Trans_DNA_gyrase"/>
    <property type="match status" value="1"/>
</dbReference>
<keyword evidence="7" id="KW-0460">Magnesium</keyword>
<dbReference type="Pfam" id="PF02518">
    <property type="entry name" value="HATPase_c"/>
    <property type="match status" value="1"/>
</dbReference>
<dbReference type="PANTHER" id="PTHR45866:SF1">
    <property type="entry name" value="DNA GYRASE SUBUNIT B, MITOCHONDRIAL"/>
    <property type="match status" value="1"/>
</dbReference>
<keyword evidence="6 11" id="KW-0067">ATP-binding</keyword>
<comment type="caution">
    <text evidence="13">The sequence shown here is derived from an EMBL/GenBank/DDBJ whole genome shotgun (WGS) entry which is preliminary data.</text>
</comment>
<evidence type="ECO:0000256" key="7">
    <source>
        <dbReference type="ARBA" id="ARBA00022842"/>
    </source>
</evidence>
<dbReference type="InterPro" id="IPR006171">
    <property type="entry name" value="TOPRIM_dom"/>
</dbReference>
<dbReference type="NCBIfam" id="TIGR01055">
    <property type="entry name" value="parE_Gneg"/>
    <property type="match status" value="1"/>
</dbReference>
<keyword evidence="4" id="KW-0479">Metal-binding</keyword>
<comment type="cofactor">
    <cofactor evidence="2">
        <name>Mg(2+)</name>
        <dbReference type="ChEBI" id="CHEBI:18420"/>
    </cofactor>
</comment>
<dbReference type="Gene3D" id="3.40.50.670">
    <property type="match status" value="1"/>
</dbReference>
<dbReference type="Gene3D" id="3.30.565.10">
    <property type="entry name" value="Histidine kinase-like ATPase, C-terminal domain"/>
    <property type="match status" value="1"/>
</dbReference>
<organism evidence="13 14">
    <name type="scientific">Paracoccus mangrovi</name>
    <dbReference type="NCBI Taxonomy" id="1715645"/>
    <lineage>
        <taxon>Bacteria</taxon>
        <taxon>Pseudomonadati</taxon>
        <taxon>Pseudomonadota</taxon>
        <taxon>Alphaproteobacteria</taxon>
        <taxon>Rhodobacterales</taxon>
        <taxon>Paracoccaceae</taxon>
        <taxon>Paracoccus</taxon>
    </lineage>
</organism>
<feature type="site" description="Interaction with DNA" evidence="11">
    <location>
        <position position="521"/>
    </location>
</feature>
<keyword evidence="9 11" id="KW-0238">DNA-binding</keyword>
<comment type="subunit">
    <text evidence="11">Heterotetramer composed of ParC and ParE.</text>
</comment>
<feature type="binding site" evidence="11">
    <location>
        <position position="355"/>
    </location>
    <ligand>
        <name>ATP</name>
        <dbReference type="ChEBI" id="CHEBI:30616"/>
    </ligand>
</feature>
<feature type="binding site" evidence="11">
    <location>
        <position position="56"/>
    </location>
    <ligand>
        <name>ATP</name>
        <dbReference type="ChEBI" id="CHEBI:30616"/>
    </ligand>
</feature>
<comment type="function">
    <text evidence="11">Topoisomerase IV is essential for chromosome segregation. It relaxes supercoiled DNA. Performs the decatenation events required during the replication of a circular DNA molecule.</text>
</comment>
<evidence type="ECO:0000256" key="8">
    <source>
        <dbReference type="ARBA" id="ARBA00023029"/>
    </source>
</evidence>
<dbReference type="InterPro" id="IPR005737">
    <property type="entry name" value="TopoIV_B_Gneg"/>
</dbReference>
<comment type="similarity">
    <text evidence="11">Belongs to the type II topoisomerase family. ParE type 1 subfamily.</text>
</comment>
<reference evidence="14" key="1">
    <citation type="journal article" date="2019" name="Int. J. Syst. Evol. Microbiol.">
        <title>The Global Catalogue of Microorganisms (GCM) 10K type strain sequencing project: providing services to taxonomists for standard genome sequencing and annotation.</title>
        <authorList>
            <consortium name="The Broad Institute Genomics Platform"/>
            <consortium name="The Broad Institute Genome Sequencing Center for Infectious Disease"/>
            <person name="Wu L."/>
            <person name="Ma J."/>
        </authorList>
    </citation>
    <scope>NUCLEOTIDE SEQUENCE [LARGE SCALE GENOMIC DNA]</scope>
    <source>
        <strain evidence="14">KCTC 42899</strain>
    </source>
</reference>
<keyword evidence="14" id="KW-1185">Reference proteome</keyword>
<accession>A0ABV7R802</accession>
<dbReference type="PROSITE" id="PS50880">
    <property type="entry name" value="TOPRIM"/>
    <property type="match status" value="1"/>
</dbReference>
<dbReference type="InterPro" id="IPR013759">
    <property type="entry name" value="Topo_IIA_B_C"/>
</dbReference>
<evidence type="ECO:0000256" key="6">
    <source>
        <dbReference type="ARBA" id="ARBA00022840"/>
    </source>
</evidence>
<dbReference type="InterPro" id="IPR001241">
    <property type="entry name" value="Topo_IIA"/>
</dbReference>
<sequence>MADDLFPAADRAADSYSAASIEVLEGLEPVRKRPGMYIGGTDERALHHLVAEILDNSMDEAVAGHASRIEVELLADFSVVIRDNGRGIPIDPHPKFPGKSALEVILCTLHAGGKFSGDAYQTSGGLHGVGASVVNALSDSMVVQVARNKELFEQRFSRGIPQGPVERIGAAPNRRGTTVTFHADEQIFGHHRFKPARLVKMVKSKAYLFSGVEIRWKSEIEDGETPLEATFHFPGGLADYLSETLGKSTTYADRPFAGTVDFKEKFNTPGKVDWAINWTPARDGFIQSYCNTVPTPEGGTHEAGFWSAILKGIRGYGELISNKKAAQITREDLLTGGCALVSCFIREPEFVGQTKDRLATTEAQRLVEGAVRDHFDNWLAADTKSAGAILDFLVLRAEERLRRKQEKETARKTATKKLRLPGKLVDCSATNREGTELFIVEGDSAGGSAKMARERTTQALLPLRGKILNVLGAASSKLGSNQEINDLCQALGVGMGTRFNVDDLRYDKVIIMTDADVDGAHIASLLMTFFFTQMRPMIDKGHLYLACPPLYRLTQGAHRIYVADDAEKEAWLAKGLGGKGKIDVQRFKGLGEMDAKDLKDTTMNPKTRKLIRVSIDEDEGGETGDLVERLMGKKPELRFQFIQENAQFADADELDV</sequence>
<dbReference type="SUPFAM" id="SSF55874">
    <property type="entry name" value="ATPase domain of HSP90 chaperone/DNA topoisomerase II/histidine kinase"/>
    <property type="match status" value="1"/>
</dbReference>
<evidence type="ECO:0000256" key="3">
    <source>
        <dbReference type="ARBA" id="ARBA00010708"/>
    </source>
</evidence>
<feature type="binding site" evidence="11">
    <location>
        <position position="83"/>
    </location>
    <ligand>
        <name>ATP</name>
        <dbReference type="ChEBI" id="CHEBI:30616"/>
    </ligand>
</feature>
<dbReference type="HAMAP" id="MF_00938">
    <property type="entry name" value="ParE_type1"/>
    <property type="match status" value="1"/>
</dbReference>
<feature type="site" description="Interaction with DNA" evidence="11">
    <location>
        <position position="469"/>
    </location>
</feature>
<keyword evidence="8 11" id="KW-0799">Topoisomerase</keyword>
<dbReference type="Proteomes" id="UP001595721">
    <property type="component" value="Unassembled WGS sequence"/>
</dbReference>
<dbReference type="GO" id="GO:0003918">
    <property type="term" value="F:DNA topoisomerase type II (double strand cut, ATP-hydrolyzing) activity"/>
    <property type="evidence" value="ECO:0007669"/>
    <property type="project" value="UniProtKB-EC"/>
</dbReference>
<evidence type="ECO:0000256" key="10">
    <source>
        <dbReference type="ARBA" id="ARBA00023235"/>
    </source>
</evidence>
<dbReference type="PRINTS" id="PR01098">
    <property type="entry name" value="TOPISMRASE4B"/>
</dbReference>
<dbReference type="Pfam" id="PF00986">
    <property type="entry name" value="DNA_gyraseB_C"/>
    <property type="match status" value="1"/>
</dbReference>
<dbReference type="PANTHER" id="PTHR45866">
    <property type="entry name" value="DNA GYRASE/TOPOISOMERASE SUBUNIT B"/>
    <property type="match status" value="1"/>
</dbReference>
<dbReference type="RefSeq" id="WP_377745533.1">
    <property type="nucleotide sequence ID" value="NZ_JBHRXJ010000012.1"/>
</dbReference>
<dbReference type="InterPro" id="IPR014721">
    <property type="entry name" value="Ribsml_uS5_D2-typ_fold_subgr"/>
</dbReference>
<dbReference type="InterPro" id="IPR018522">
    <property type="entry name" value="TopoIIA_CS"/>
</dbReference>
<evidence type="ECO:0000256" key="5">
    <source>
        <dbReference type="ARBA" id="ARBA00022741"/>
    </source>
</evidence>
<evidence type="ECO:0000256" key="2">
    <source>
        <dbReference type="ARBA" id="ARBA00001946"/>
    </source>
</evidence>
<dbReference type="Gene3D" id="3.30.230.10">
    <property type="match status" value="1"/>
</dbReference>
<dbReference type="SUPFAM" id="SSF56719">
    <property type="entry name" value="Type II DNA topoisomerase"/>
    <property type="match status" value="1"/>
</dbReference>
<dbReference type="EC" id="5.6.2.2" evidence="11"/>
<protein>
    <recommendedName>
        <fullName evidence="11">DNA topoisomerase 4 subunit B</fullName>
        <ecNumber evidence="11">5.6.2.2</ecNumber>
    </recommendedName>
    <alternativeName>
        <fullName evidence="11">Topoisomerase IV subunit B</fullName>
    </alternativeName>
</protein>
<keyword evidence="10 11" id="KW-0413">Isomerase</keyword>
<dbReference type="InterPro" id="IPR002288">
    <property type="entry name" value="DNA_gyrase_B_C"/>
</dbReference>
<comment type="catalytic activity">
    <reaction evidence="1 11">
        <text>ATP-dependent breakage, passage and rejoining of double-stranded DNA.</text>
        <dbReference type="EC" id="5.6.2.2"/>
    </reaction>
</comment>
<dbReference type="CDD" id="cd16928">
    <property type="entry name" value="HATPase_GyrB-like"/>
    <property type="match status" value="1"/>
</dbReference>
<dbReference type="Pfam" id="PF00204">
    <property type="entry name" value="DNA_gyraseB"/>
    <property type="match status" value="1"/>
</dbReference>
<dbReference type="EMBL" id="JBHRXJ010000012">
    <property type="protein sequence ID" value="MFC3529529.1"/>
    <property type="molecule type" value="Genomic_DNA"/>
</dbReference>
<dbReference type="SUPFAM" id="SSF54211">
    <property type="entry name" value="Ribosomal protein S5 domain 2-like"/>
    <property type="match status" value="1"/>
</dbReference>
<dbReference type="SMART" id="SM00387">
    <property type="entry name" value="HATPase_c"/>
    <property type="match status" value="1"/>
</dbReference>
<dbReference type="InterPro" id="IPR013760">
    <property type="entry name" value="Topo_IIA-like_dom_sf"/>
</dbReference>
<evidence type="ECO:0000259" key="12">
    <source>
        <dbReference type="PROSITE" id="PS50880"/>
    </source>
</evidence>
<dbReference type="InterPro" id="IPR020568">
    <property type="entry name" value="Ribosomal_Su5_D2-typ_SF"/>
</dbReference>
<dbReference type="PRINTS" id="PR00418">
    <property type="entry name" value="TPI2FAMILY"/>
</dbReference>
<name>A0ABV7R802_9RHOB</name>
<dbReference type="SMART" id="SM00433">
    <property type="entry name" value="TOP2c"/>
    <property type="match status" value="1"/>
</dbReference>
<dbReference type="InterPro" id="IPR013506">
    <property type="entry name" value="Topo_IIA_bsu_dom2"/>
</dbReference>
<evidence type="ECO:0000313" key="14">
    <source>
        <dbReference type="Proteomes" id="UP001595721"/>
    </source>
</evidence>
<evidence type="ECO:0000256" key="4">
    <source>
        <dbReference type="ARBA" id="ARBA00022723"/>
    </source>
</evidence>
<evidence type="ECO:0000256" key="9">
    <source>
        <dbReference type="ARBA" id="ARBA00023125"/>
    </source>
</evidence>
<keyword evidence="5 11" id="KW-0547">Nucleotide-binding</keyword>
<gene>
    <name evidence="11 13" type="primary">parE</name>
    <name evidence="13" type="ORF">ACFOMH_15225</name>
</gene>
<dbReference type="Pfam" id="PF01751">
    <property type="entry name" value="Toprim"/>
    <property type="match status" value="1"/>
</dbReference>
<feature type="binding site" evidence="11">
    <location>
        <begin position="125"/>
        <end position="131"/>
    </location>
    <ligand>
        <name>ATP</name>
        <dbReference type="ChEBI" id="CHEBI:30616"/>
    </ligand>
</feature>
<comment type="similarity">
    <text evidence="3">Belongs to the type II topoisomerase GyrB family.</text>
</comment>
<dbReference type="InterPro" id="IPR036890">
    <property type="entry name" value="HATPase_C_sf"/>
</dbReference>
<evidence type="ECO:0000256" key="1">
    <source>
        <dbReference type="ARBA" id="ARBA00000185"/>
    </source>
</evidence>
<dbReference type="InterPro" id="IPR003594">
    <property type="entry name" value="HATPase_dom"/>
</dbReference>